<dbReference type="InterPro" id="IPR036890">
    <property type="entry name" value="HATPase_C_sf"/>
</dbReference>
<dbReference type="PANTHER" id="PTHR24421:SF62">
    <property type="entry name" value="SENSORY TRANSDUCTION HISTIDINE KINASE"/>
    <property type="match status" value="1"/>
</dbReference>
<dbReference type="CDD" id="cd16917">
    <property type="entry name" value="HATPase_UhpB-NarQ-NarX-like"/>
    <property type="match status" value="1"/>
</dbReference>
<dbReference type="EMBL" id="PDWW01000002">
    <property type="protein sequence ID" value="KAF1727060.1"/>
    <property type="molecule type" value="Genomic_DNA"/>
</dbReference>
<evidence type="ECO:0000259" key="7">
    <source>
        <dbReference type="SMART" id="SM00387"/>
    </source>
</evidence>
<dbReference type="Pfam" id="PF07494">
    <property type="entry name" value="Reg_prop"/>
    <property type="match status" value="1"/>
</dbReference>
<dbReference type="PANTHER" id="PTHR24421">
    <property type="entry name" value="NITRATE/NITRITE SENSOR PROTEIN NARX-RELATED"/>
    <property type="match status" value="1"/>
</dbReference>
<dbReference type="Gene3D" id="3.30.565.10">
    <property type="entry name" value="Histidine kinase-like ATPase, C-terminal domain"/>
    <property type="match status" value="1"/>
</dbReference>
<dbReference type="Pfam" id="PF07730">
    <property type="entry name" value="HisKA_3"/>
    <property type="match status" value="1"/>
</dbReference>
<dbReference type="Gene3D" id="2.130.10.10">
    <property type="entry name" value="YVTN repeat-like/Quinoprotein amine dehydrogenase"/>
    <property type="match status" value="3"/>
</dbReference>
<keyword evidence="3" id="KW-0902">Two-component regulatory system</keyword>
<dbReference type="SMART" id="SM00387">
    <property type="entry name" value="HATPase_c"/>
    <property type="match status" value="1"/>
</dbReference>
<evidence type="ECO:0000313" key="9">
    <source>
        <dbReference type="Proteomes" id="UP000781710"/>
    </source>
</evidence>
<dbReference type="Proteomes" id="UP000781710">
    <property type="component" value="Unassembled WGS sequence"/>
</dbReference>
<dbReference type="InterPro" id="IPR015943">
    <property type="entry name" value="WD40/YVTN_repeat-like_dom_sf"/>
</dbReference>
<keyword evidence="5" id="KW-0472">Membrane</keyword>
<dbReference type="InterPro" id="IPR050482">
    <property type="entry name" value="Sensor_HK_TwoCompSys"/>
</dbReference>
<keyword evidence="6" id="KW-0732">Signal</keyword>
<dbReference type="SUPFAM" id="SSF55874">
    <property type="entry name" value="ATPase domain of HSP90 chaperone/DNA topoisomerase II/histidine kinase"/>
    <property type="match status" value="1"/>
</dbReference>
<dbReference type="Pfam" id="PF07495">
    <property type="entry name" value="Y_Y_Y"/>
    <property type="match status" value="1"/>
</dbReference>
<feature type="domain" description="Histidine kinase/HSP90-like ATPase" evidence="7">
    <location>
        <begin position="890"/>
        <end position="987"/>
    </location>
</feature>
<dbReference type="SUPFAM" id="SSF63829">
    <property type="entry name" value="Calcium-dependent phosphotriesterase"/>
    <property type="match status" value="2"/>
</dbReference>
<sequence>MSSVIATARRWATLSCLTCVLLVHTEPAAAASSGLAAYHRSTWSQQDGAPPDIWALAQDPGGTLWLGTGIGLYRFDGIHFERYNAPQGNGFASSNITALLADSRGRLWIGFYPGGISVLEAGRLKHYPPSPVVPAGLVMRIAEDRAGHIWVPSFTGLYRFDGDRWQRAGAGMGFPYRYADDVLVDAKGTVWVAAGDTLLKLPPGAARFEQTGVATGAYTSLLEAPDGTLWISDGTYGTRSMPSQPKAFGVGHFASMRLDRNGALWGTDRRRGGLARIAGLDRLPAGYALSEQDIAETIQRRNGLASDRAVPVLADREGNIWVGTNMGLHRFRPSSVQVLQDERLSQSGVYGMAFSPTHGLLVSSGRQLYGVTDRDLTLLASSVGRGIYAIHAAGPTTYVFAWNDAYEYAAKGLHALAMPGTGNLGAVAGDGAGGFFVMREGQGLFHYDGKTWTGIGTGAIPPHGATSLLRGPDGSLWIGYNGSRIVHWHDGAARVFGAKEGLDIGTVSALENVEEGVLAGGESGVALLRDGQVRPLRTTERNRLSGITGLLRRPGGDLWMNGVNGIFHVSAGELGKGLGGGRLDGRLYDTADGMPGIAQQSTLMSTIVNDGAGRLWFSTNQGLAMIDPAKPFHNPVAPTVGIRGLAIGEVDYGRVDGKALQAGTRDIRIRYAASSLAYPERVRFRYRLDGLDAEWQDAGHRRVAYYTNLGPGKYRFRVQAANESGVWSTGEATMAFSIAPRFTQTWWFFALCATAAAALVYFVHKLRLRRMSRRMRMRFEERHRERERIARDLHDTLLQSFHGLLLRFQAVANLLGREDPIRASLEQVMDRGEQALVEGRERVQSLRQAEASVPDDLPQAFASIGRELNHEDAVDFSVVSKDTLPPLDAVIRDEIYWIGREALGNAFRHSEADRIDVEVSVTNGNIRFRFSDDGRGFSEDVLRSGGRDGHWGLRGMRERAIDIGAELRIYSRPGSGTHVELLVPSRSRSRKGHEGPAHRGASREALP</sequence>
<evidence type="ECO:0000256" key="6">
    <source>
        <dbReference type="SAM" id="SignalP"/>
    </source>
</evidence>
<dbReference type="InterPro" id="IPR011110">
    <property type="entry name" value="Reg_prop"/>
</dbReference>
<reference evidence="8 9" key="1">
    <citation type="submission" date="2017-10" db="EMBL/GenBank/DDBJ databases">
        <title>Whole genome sequencing of members of genus Pseudoxanthomonas.</title>
        <authorList>
            <person name="Kumar S."/>
            <person name="Bansal K."/>
            <person name="Kaur A."/>
            <person name="Patil P."/>
            <person name="Sharma S."/>
            <person name="Patil P.B."/>
        </authorList>
    </citation>
    <scope>NUCLEOTIDE SEQUENCE [LARGE SCALE GENOMIC DNA]</scope>
    <source>
        <strain evidence="8 9">DSM 17109</strain>
    </source>
</reference>
<gene>
    <name evidence="8" type="ORF">CSC78_02945</name>
</gene>
<name>A0ABQ6ZLC7_9GAMM</name>
<dbReference type="Pfam" id="PF02518">
    <property type="entry name" value="HATPase_c"/>
    <property type="match status" value="1"/>
</dbReference>
<accession>A0ABQ6ZLC7</accession>
<organism evidence="8 9">
    <name type="scientific">Pseudoxanthomonas japonensis</name>
    <dbReference type="NCBI Taxonomy" id="69284"/>
    <lineage>
        <taxon>Bacteria</taxon>
        <taxon>Pseudomonadati</taxon>
        <taxon>Pseudomonadota</taxon>
        <taxon>Gammaproteobacteria</taxon>
        <taxon>Lysobacterales</taxon>
        <taxon>Lysobacteraceae</taxon>
        <taxon>Pseudoxanthomonas</taxon>
    </lineage>
</organism>
<dbReference type="InterPro" id="IPR011123">
    <property type="entry name" value="Y_Y_Y"/>
</dbReference>
<dbReference type="InterPro" id="IPR003594">
    <property type="entry name" value="HATPase_dom"/>
</dbReference>
<evidence type="ECO:0000256" key="1">
    <source>
        <dbReference type="ARBA" id="ARBA00022679"/>
    </source>
</evidence>
<protein>
    <recommendedName>
        <fullName evidence="7">Histidine kinase/HSP90-like ATPase domain-containing protein</fullName>
    </recommendedName>
</protein>
<evidence type="ECO:0000256" key="2">
    <source>
        <dbReference type="ARBA" id="ARBA00022777"/>
    </source>
</evidence>
<comment type="caution">
    <text evidence="8">The sequence shown here is derived from an EMBL/GenBank/DDBJ whole genome shotgun (WGS) entry which is preliminary data.</text>
</comment>
<dbReference type="InterPro" id="IPR013783">
    <property type="entry name" value="Ig-like_fold"/>
</dbReference>
<keyword evidence="9" id="KW-1185">Reference proteome</keyword>
<dbReference type="RefSeq" id="WP_162336409.1">
    <property type="nucleotide sequence ID" value="NZ_JBHSRQ010000004.1"/>
</dbReference>
<dbReference type="Gene3D" id="1.20.5.1930">
    <property type="match status" value="1"/>
</dbReference>
<evidence type="ECO:0000256" key="3">
    <source>
        <dbReference type="ARBA" id="ARBA00023012"/>
    </source>
</evidence>
<keyword evidence="2" id="KW-0418">Kinase</keyword>
<proteinExistence type="predicted"/>
<feature type="signal peptide" evidence="6">
    <location>
        <begin position="1"/>
        <end position="30"/>
    </location>
</feature>
<evidence type="ECO:0000256" key="4">
    <source>
        <dbReference type="SAM" id="MobiDB-lite"/>
    </source>
</evidence>
<feature type="region of interest" description="Disordered" evidence="4">
    <location>
        <begin position="983"/>
        <end position="1007"/>
    </location>
</feature>
<dbReference type="InterPro" id="IPR011712">
    <property type="entry name" value="Sig_transdc_His_kin_sub3_dim/P"/>
</dbReference>
<feature type="chain" id="PRO_5046105671" description="Histidine kinase/HSP90-like ATPase domain-containing protein" evidence="6">
    <location>
        <begin position="31"/>
        <end position="1007"/>
    </location>
</feature>
<keyword evidence="1" id="KW-0808">Transferase</keyword>
<keyword evidence="5" id="KW-1133">Transmembrane helix</keyword>
<evidence type="ECO:0000256" key="5">
    <source>
        <dbReference type="SAM" id="Phobius"/>
    </source>
</evidence>
<keyword evidence="5" id="KW-0812">Transmembrane</keyword>
<feature type="transmembrane region" description="Helical" evidence="5">
    <location>
        <begin position="746"/>
        <end position="768"/>
    </location>
</feature>
<dbReference type="Gene3D" id="2.60.40.10">
    <property type="entry name" value="Immunoglobulins"/>
    <property type="match status" value="1"/>
</dbReference>
<evidence type="ECO:0000313" key="8">
    <source>
        <dbReference type="EMBL" id="KAF1727060.1"/>
    </source>
</evidence>